<keyword evidence="8" id="KW-1185">Reference proteome</keyword>
<dbReference type="PANTHER" id="PTHR37829:SF3">
    <property type="entry name" value="PROTEIN JAYE-RELATED"/>
    <property type="match status" value="1"/>
</dbReference>
<comment type="caution">
    <text evidence="5">The sequence shown here is derived from an EMBL/GenBank/DDBJ whole genome shotgun (WGS) entry which is preliminary data.</text>
</comment>
<dbReference type="EMBL" id="SNZG01000030">
    <property type="protein sequence ID" value="TDR35517.1"/>
    <property type="molecule type" value="Genomic_DNA"/>
</dbReference>
<evidence type="ECO:0000313" key="5">
    <source>
        <dbReference type="EMBL" id="STX09221.1"/>
    </source>
</evidence>
<evidence type="ECO:0000313" key="8">
    <source>
        <dbReference type="Proteomes" id="UP000294641"/>
    </source>
</evidence>
<evidence type="ECO:0000313" key="7">
    <source>
        <dbReference type="Proteomes" id="UP000254330"/>
    </source>
</evidence>
<dbReference type="Proteomes" id="UP000254330">
    <property type="component" value="Unassembled WGS sequence"/>
</dbReference>
<dbReference type="OrthoDB" id="2554267at2"/>
<organism evidence="5 7">
    <name type="scientific">Kurthia zopfii</name>
    <dbReference type="NCBI Taxonomy" id="1650"/>
    <lineage>
        <taxon>Bacteria</taxon>
        <taxon>Bacillati</taxon>
        <taxon>Bacillota</taxon>
        <taxon>Bacilli</taxon>
        <taxon>Bacillales</taxon>
        <taxon>Caryophanaceae</taxon>
        <taxon>Kurthia</taxon>
    </lineage>
</organism>
<dbReference type="InterPro" id="IPR058530">
    <property type="entry name" value="Baseplate_J-like_C"/>
</dbReference>
<sequence length="348" mass="37615">MAETELEIHNRMLTKISDEYDKTDGSFIYDATRPPSIELAQIQGDISTVESKLDIQNLKEDELSRFVYTRTGIIRKSATYATSILKIVGNAGTRITQGDLTSTPSGALYEFIESVVIDNTGVINAKVICQSSGAVGNTPANTITILPISIDGVISVTNDNAVTNGYDAETDDDLRLRYFDKLQRPGKAGNKYHFEEWAKSVVGVGDARCVPRYNGPLSVKVIIIDSNGLPGSTELVTTTRKLIESEMSFGVEDLAVVSATAVPINLTVTLRILSSADEAIVIARIKSNIKDYLKELAFQSDRVSYAKIGALIIETNGVADYENLLVNGATANVEILDDQVAIVGGVNE</sequence>
<evidence type="ECO:0000259" key="4">
    <source>
        <dbReference type="Pfam" id="PF26079"/>
    </source>
</evidence>
<feature type="domain" description="Baseplate J-like central" evidence="3">
    <location>
        <begin position="187"/>
        <end position="246"/>
    </location>
</feature>
<evidence type="ECO:0000256" key="1">
    <source>
        <dbReference type="ARBA" id="ARBA00038087"/>
    </source>
</evidence>
<dbReference type="AlphaFoldDB" id="A0A8B4Q939"/>
<dbReference type="Pfam" id="PF04865">
    <property type="entry name" value="Baseplate_J"/>
    <property type="match status" value="1"/>
</dbReference>
<name>A0A8B4Q939_9BACL</name>
<gene>
    <name evidence="6" type="ORF">DFR61_13012</name>
    <name evidence="5" type="ORF">NCTC10597_00891</name>
</gene>
<comment type="similarity">
    <text evidence="1">Belongs to the Mu gp47/PBSX XkdT family.</text>
</comment>
<dbReference type="InterPro" id="IPR058531">
    <property type="entry name" value="Baseplate_J_M"/>
</dbReference>
<evidence type="ECO:0000313" key="6">
    <source>
        <dbReference type="EMBL" id="TDR35517.1"/>
    </source>
</evidence>
<evidence type="ECO:0000259" key="2">
    <source>
        <dbReference type="Pfam" id="PF04865"/>
    </source>
</evidence>
<reference evidence="5 7" key="1">
    <citation type="submission" date="2018-06" db="EMBL/GenBank/DDBJ databases">
        <authorList>
            <consortium name="Pathogen Informatics"/>
            <person name="Doyle S."/>
        </authorList>
    </citation>
    <scope>NUCLEOTIDE SEQUENCE [LARGE SCALE GENOMIC DNA]</scope>
    <source>
        <strain evidence="5 7">NCTC10597</strain>
    </source>
</reference>
<reference evidence="6 8" key="2">
    <citation type="submission" date="2019-03" db="EMBL/GenBank/DDBJ databases">
        <title>Genomic Encyclopedia of Type Strains, Phase IV (KMG-IV): sequencing the most valuable type-strain genomes for metagenomic binning, comparative biology and taxonomic classification.</title>
        <authorList>
            <person name="Goeker M."/>
        </authorList>
    </citation>
    <scope>NUCLEOTIDE SEQUENCE [LARGE SCALE GENOMIC DNA]</scope>
    <source>
        <strain evidence="6 8">DSM 20580</strain>
    </source>
</reference>
<evidence type="ECO:0000259" key="3">
    <source>
        <dbReference type="Pfam" id="PF26078"/>
    </source>
</evidence>
<dbReference type="Pfam" id="PF26079">
    <property type="entry name" value="Baseplate_J_C"/>
    <property type="match status" value="1"/>
</dbReference>
<protein>
    <submittedName>
        <fullName evidence="6">Phage protein gp47/JayE</fullName>
    </submittedName>
    <submittedName>
        <fullName evidence="5">Uncharacterized homolog of phage Mu protein gp47</fullName>
    </submittedName>
</protein>
<dbReference type="EMBL" id="UGNP01000001">
    <property type="protein sequence ID" value="STX09221.1"/>
    <property type="molecule type" value="Genomic_DNA"/>
</dbReference>
<accession>A0A8B4Q939</accession>
<feature type="domain" description="Baseplate protein J-like barrel" evidence="2">
    <location>
        <begin position="85"/>
        <end position="165"/>
    </location>
</feature>
<dbReference type="InterPro" id="IPR052399">
    <property type="entry name" value="Phage_Baseplate_Assmbl_Protein"/>
</dbReference>
<proteinExistence type="inferred from homology"/>
<dbReference type="Proteomes" id="UP000294641">
    <property type="component" value="Unassembled WGS sequence"/>
</dbReference>
<feature type="domain" description="Baseplate J-like C-terminal" evidence="4">
    <location>
        <begin position="264"/>
        <end position="346"/>
    </location>
</feature>
<dbReference type="RefSeq" id="WP_109348725.1">
    <property type="nucleotide sequence ID" value="NZ_BJUE01000007.1"/>
</dbReference>
<dbReference type="InterPro" id="IPR006949">
    <property type="entry name" value="Barrel_Baseplate_J-like"/>
</dbReference>
<dbReference type="PANTHER" id="PTHR37829">
    <property type="entry name" value="PHAGE-LIKE ELEMENT PBSX PROTEIN XKDT"/>
    <property type="match status" value="1"/>
</dbReference>
<dbReference type="Pfam" id="PF26078">
    <property type="entry name" value="Baseplate_J_M"/>
    <property type="match status" value="1"/>
</dbReference>